<dbReference type="EMBL" id="CCKJ01000245">
    <property type="protein sequence ID" value="CDU00965.1"/>
    <property type="molecule type" value="Genomic_DNA"/>
</dbReference>
<evidence type="ECO:0000313" key="2">
    <source>
        <dbReference type="Proteomes" id="UP000041625"/>
    </source>
</evidence>
<evidence type="ECO:0000313" key="1">
    <source>
        <dbReference type="EMBL" id="CDU00965.1"/>
    </source>
</evidence>
<dbReference type="AlphaFoldDB" id="A0AA87C3Y4"/>
<gene>
    <name evidence="1" type="ORF">VCR31J2_90094</name>
</gene>
<sequence length="47" mass="5633">MDYFNEYISTTERAKYHVLCVFKGEKGNDKRVTKIKLRQVTKSRHRG</sequence>
<proteinExistence type="predicted"/>
<organism evidence="1 2">
    <name type="scientific">Vibrio coralliirubri</name>
    <dbReference type="NCBI Taxonomy" id="1516159"/>
    <lineage>
        <taxon>Bacteria</taxon>
        <taxon>Pseudomonadati</taxon>
        <taxon>Pseudomonadota</taxon>
        <taxon>Gammaproteobacteria</taxon>
        <taxon>Vibrionales</taxon>
        <taxon>Vibrionaceae</taxon>
        <taxon>Vibrio</taxon>
    </lineage>
</organism>
<dbReference type="Proteomes" id="UP000041625">
    <property type="component" value="Unassembled WGS sequence"/>
</dbReference>
<name>A0AA87C3Y4_9VIBR</name>
<keyword evidence="2" id="KW-1185">Reference proteome</keyword>
<accession>A0AA87C3Y4</accession>
<reference evidence="1 2" key="1">
    <citation type="submission" date="2014-06" db="EMBL/GenBank/DDBJ databases">
        <authorList>
            <person name="Le Roux F."/>
        </authorList>
    </citation>
    <scope>NUCLEOTIDE SEQUENCE [LARGE SCALE GENOMIC DNA]</scope>
    <source>
        <strain evidence="1 2">J2-31</strain>
    </source>
</reference>
<protein>
    <submittedName>
        <fullName evidence="1">Uncharacterized protein</fullName>
    </submittedName>
</protein>
<comment type="caution">
    <text evidence="1">The sequence shown here is derived from an EMBL/GenBank/DDBJ whole genome shotgun (WGS) entry which is preliminary data.</text>
</comment>